<dbReference type="Gene3D" id="3.40.50.150">
    <property type="entry name" value="Vaccinia Virus protein VP39"/>
    <property type="match status" value="1"/>
</dbReference>
<sequence length="280" mass="32556">MAKSVRALSEYTKEYNERFQTMMDHGLKSREDNYKQEMADILRLGVSKKPRVLAIGSGNGEVDQFVINTLLDTYDDIHYCVVEPASSPLNDFKRLIQSYENRWNSVTFDFHEEGINEYLAEGGASENFDLIHAFHSVYFFRDAGSVLSQLYGMLRHDGMLFIKVAAGAIEKWYLQRAKISNIFFPHSCQVQELSSRELPSITMEITCRPYTMNITECFNENSEDGNKMLDFINQKLDYRRSTPLKQVEYCLHFLRDECSEVRNDEILFLLVDDDIVVRKV</sequence>
<reference evidence="3" key="1">
    <citation type="submission" date="2025-08" db="UniProtKB">
        <authorList>
            <consortium name="RefSeq"/>
        </authorList>
    </citation>
    <scope>IDENTIFICATION</scope>
    <source>
        <tissue evidence="3">Testes</tissue>
    </source>
</reference>
<accession>A0ABM0GUZ3</accession>
<dbReference type="Proteomes" id="UP000694865">
    <property type="component" value="Unplaced"/>
</dbReference>
<dbReference type="InterPro" id="IPR029063">
    <property type="entry name" value="SAM-dependent_MTases_sf"/>
</dbReference>
<evidence type="ECO:0000259" key="1">
    <source>
        <dbReference type="Pfam" id="PF08242"/>
    </source>
</evidence>
<dbReference type="SUPFAM" id="SSF53335">
    <property type="entry name" value="S-adenosyl-L-methionine-dependent methyltransferases"/>
    <property type="match status" value="1"/>
</dbReference>
<proteinExistence type="predicted"/>
<evidence type="ECO:0000313" key="3">
    <source>
        <dbReference type="RefSeq" id="XP_002737916.1"/>
    </source>
</evidence>
<name>A0ABM0GUZ3_SACKO</name>
<feature type="domain" description="Methyltransferase type 12" evidence="1">
    <location>
        <begin position="53"/>
        <end position="160"/>
    </location>
</feature>
<gene>
    <name evidence="3" type="primary">LOC100373875</name>
</gene>
<organism evidence="2 3">
    <name type="scientific">Saccoglossus kowalevskii</name>
    <name type="common">Acorn worm</name>
    <dbReference type="NCBI Taxonomy" id="10224"/>
    <lineage>
        <taxon>Eukaryota</taxon>
        <taxon>Metazoa</taxon>
        <taxon>Hemichordata</taxon>
        <taxon>Enteropneusta</taxon>
        <taxon>Harrimaniidae</taxon>
        <taxon>Saccoglossus</taxon>
    </lineage>
</organism>
<protein>
    <submittedName>
        <fullName evidence="3">Histamine N-methyltransferase-like</fullName>
    </submittedName>
</protein>
<evidence type="ECO:0000313" key="2">
    <source>
        <dbReference type="Proteomes" id="UP000694865"/>
    </source>
</evidence>
<keyword evidence="2" id="KW-1185">Reference proteome</keyword>
<dbReference type="Pfam" id="PF08242">
    <property type="entry name" value="Methyltransf_12"/>
    <property type="match status" value="1"/>
</dbReference>
<dbReference type="RefSeq" id="XP_002737916.1">
    <property type="nucleotide sequence ID" value="XM_002737870.1"/>
</dbReference>
<dbReference type="GeneID" id="100373875"/>
<dbReference type="InterPro" id="IPR013217">
    <property type="entry name" value="Methyltransf_12"/>
</dbReference>